<dbReference type="RefSeq" id="WP_132770153.1">
    <property type="nucleotide sequence ID" value="NZ_SMAB01000021.1"/>
</dbReference>
<organism evidence="9 10">
    <name type="scientific">Tepidibacillus fermentans</name>
    <dbReference type="NCBI Taxonomy" id="1281767"/>
    <lineage>
        <taxon>Bacteria</taxon>
        <taxon>Bacillati</taxon>
        <taxon>Bacillota</taxon>
        <taxon>Bacilli</taxon>
        <taxon>Bacillales</taxon>
        <taxon>Bacillaceae</taxon>
        <taxon>Tepidibacillus</taxon>
    </lineage>
</organism>
<evidence type="ECO:0000256" key="5">
    <source>
        <dbReference type="ARBA" id="ARBA00023288"/>
    </source>
</evidence>
<evidence type="ECO:0000256" key="4">
    <source>
        <dbReference type="ARBA" id="ARBA00023139"/>
    </source>
</evidence>
<keyword evidence="3" id="KW-0472">Membrane</keyword>
<dbReference type="NCBIfam" id="TIGR00363">
    <property type="entry name" value="MetQ/NlpA family lipoprotein"/>
    <property type="match status" value="1"/>
</dbReference>
<keyword evidence="5 6" id="KW-0449">Lipoprotein</keyword>
<sequence>MKKLFVILLVAILSLSLVACGGTKQENQGANAGQGKTEAITLVVGATAVPHAEILEKIKPTLEKEGVKLDVKVFQDYVQPNIQLSEGQLDANFFQHVPYLESFTKERNITNLVNIAKVHVEPMGIYSKKVKNLNEVPQGAKVSIPNDPSNMGRSLVLLQKAGLIKLKDGVGIKGTVSDIVENQKNLEIVPLDAAMLPRSLEDVTLSVINTNYALQAKLNPVKDSLFIEDKDSPYANVLVVRKGDENKEAIQKLVKALNSEEVRKFIEEKYNGAVVPAF</sequence>
<comment type="subcellular location">
    <subcellularLocation>
        <location evidence="1">Membrane</location>
        <topology evidence="1">Lipid-anchor</topology>
    </subcellularLocation>
</comment>
<accession>A0A4R3K8P1</accession>
<dbReference type="CDD" id="cd13597">
    <property type="entry name" value="PBP2_lipoprotein_Tp32"/>
    <property type="match status" value="1"/>
</dbReference>
<feature type="lipid moiety-binding region" description="S-diacylglycerol cysteine" evidence="7">
    <location>
        <position position="20"/>
    </location>
</feature>
<dbReference type="Pfam" id="PF03180">
    <property type="entry name" value="Lipoprotein_9"/>
    <property type="match status" value="1"/>
</dbReference>
<evidence type="ECO:0000313" key="10">
    <source>
        <dbReference type="Proteomes" id="UP000295788"/>
    </source>
</evidence>
<dbReference type="PANTHER" id="PTHR30429">
    <property type="entry name" value="D-METHIONINE-BINDING LIPOPROTEIN METQ"/>
    <property type="match status" value="1"/>
</dbReference>
<evidence type="ECO:0000256" key="8">
    <source>
        <dbReference type="SAM" id="SignalP"/>
    </source>
</evidence>
<dbReference type="AlphaFoldDB" id="A0A4R3K8P1"/>
<protein>
    <recommendedName>
        <fullName evidence="6">Lipoprotein</fullName>
    </recommendedName>
</protein>
<gene>
    <name evidence="9" type="ORF">EDD72_1218</name>
</gene>
<evidence type="ECO:0000256" key="3">
    <source>
        <dbReference type="ARBA" id="ARBA00023136"/>
    </source>
</evidence>
<dbReference type="SUPFAM" id="SSF53850">
    <property type="entry name" value="Periplasmic binding protein-like II"/>
    <property type="match status" value="1"/>
</dbReference>
<evidence type="ECO:0000313" key="9">
    <source>
        <dbReference type="EMBL" id="TCS79384.1"/>
    </source>
</evidence>
<dbReference type="OrthoDB" id="9812878at2"/>
<dbReference type="PIRSF" id="PIRSF002854">
    <property type="entry name" value="MetQ"/>
    <property type="match status" value="1"/>
</dbReference>
<proteinExistence type="inferred from homology"/>
<dbReference type="PROSITE" id="PS51257">
    <property type="entry name" value="PROKAR_LIPOPROTEIN"/>
    <property type="match status" value="1"/>
</dbReference>
<evidence type="ECO:0000256" key="2">
    <source>
        <dbReference type="ARBA" id="ARBA00022729"/>
    </source>
</evidence>
<dbReference type="Proteomes" id="UP000295788">
    <property type="component" value="Unassembled WGS sequence"/>
</dbReference>
<keyword evidence="2 8" id="KW-0732">Signal</keyword>
<dbReference type="Gene3D" id="3.40.190.10">
    <property type="entry name" value="Periplasmic binding protein-like II"/>
    <property type="match status" value="2"/>
</dbReference>
<comment type="caution">
    <text evidence="9">The sequence shown here is derived from an EMBL/GenBank/DDBJ whole genome shotgun (WGS) entry which is preliminary data.</text>
</comment>
<comment type="similarity">
    <text evidence="6">Belongs to the nlpA lipoprotein family.</text>
</comment>
<dbReference type="PANTHER" id="PTHR30429:SF0">
    <property type="entry name" value="METHIONINE-BINDING LIPOPROTEIN METQ"/>
    <property type="match status" value="1"/>
</dbReference>
<keyword evidence="4" id="KW-0564">Palmitate</keyword>
<evidence type="ECO:0000256" key="7">
    <source>
        <dbReference type="PIRSR" id="PIRSR002854-1"/>
    </source>
</evidence>
<dbReference type="InterPro" id="IPR004872">
    <property type="entry name" value="Lipoprotein_NlpA"/>
</dbReference>
<feature type="signal peptide" evidence="8">
    <location>
        <begin position="1"/>
        <end position="19"/>
    </location>
</feature>
<evidence type="ECO:0000256" key="6">
    <source>
        <dbReference type="PIRNR" id="PIRNR002854"/>
    </source>
</evidence>
<evidence type="ECO:0000256" key="1">
    <source>
        <dbReference type="ARBA" id="ARBA00004635"/>
    </source>
</evidence>
<dbReference type="GO" id="GO:0016020">
    <property type="term" value="C:membrane"/>
    <property type="evidence" value="ECO:0007669"/>
    <property type="project" value="UniProtKB-SubCell"/>
</dbReference>
<reference evidence="9 10" key="1">
    <citation type="submission" date="2019-03" db="EMBL/GenBank/DDBJ databases">
        <title>Genomic Encyclopedia of Type Strains, Phase IV (KMG-IV): sequencing the most valuable type-strain genomes for metagenomic binning, comparative biology and taxonomic classification.</title>
        <authorList>
            <person name="Goeker M."/>
        </authorList>
    </citation>
    <scope>NUCLEOTIDE SEQUENCE [LARGE SCALE GENOMIC DNA]</scope>
    <source>
        <strain evidence="9 10">DSM 23802</strain>
    </source>
</reference>
<name>A0A4R3K8P1_9BACI</name>
<feature type="chain" id="PRO_5039179603" description="Lipoprotein" evidence="8">
    <location>
        <begin position="20"/>
        <end position="278"/>
    </location>
</feature>
<keyword evidence="10" id="KW-1185">Reference proteome</keyword>
<dbReference type="EMBL" id="SMAB01000021">
    <property type="protein sequence ID" value="TCS79384.1"/>
    <property type="molecule type" value="Genomic_DNA"/>
</dbReference>